<dbReference type="CDD" id="cd05403">
    <property type="entry name" value="NT_KNTase_like"/>
    <property type="match status" value="1"/>
</dbReference>
<dbReference type="InterPro" id="IPR002934">
    <property type="entry name" value="Polymerase_NTP_transf_dom"/>
</dbReference>
<name>A0A6J4K4K8_9BACT</name>
<feature type="coiled-coil region" evidence="1">
    <location>
        <begin position="241"/>
        <end position="275"/>
    </location>
</feature>
<evidence type="ECO:0000259" key="3">
    <source>
        <dbReference type="Pfam" id="PF13228"/>
    </source>
</evidence>
<feature type="domain" description="Polymerase nucleotidyl transferase" evidence="2">
    <location>
        <begin position="22"/>
        <end position="53"/>
    </location>
</feature>
<proteinExistence type="predicted"/>
<dbReference type="InterPro" id="IPR043519">
    <property type="entry name" value="NT_sf"/>
</dbReference>
<evidence type="ECO:0000259" key="2">
    <source>
        <dbReference type="Pfam" id="PF01909"/>
    </source>
</evidence>
<dbReference type="GO" id="GO:0016779">
    <property type="term" value="F:nucleotidyltransferase activity"/>
    <property type="evidence" value="ECO:0007669"/>
    <property type="project" value="InterPro"/>
</dbReference>
<protein>
    <recommendedName>
        <fullName evidence="5">Polymerase nucleotidyl transferase domain-containing protein</fullName>
    </recommendedName>
</protein>
<accession>A0A6J4K4K8</accession>
<dbReference type="Gene3D" id="3.30.460.10">
    <property type="entry name" value="Beta Polymerase, domain 2"/>
    <property type="match status" value="1"/>
</dbReference>
<dbReference type="Pfam" id="PF13228">
    <property type="entry name" value="DUF4037"/>
    <property type="match status" value="1"/>
</dbReference>
<organism evidence="4">
    <name type="scientific">uncultured Gemmatimonadota bacterium</name>
    <dbReference type="NCBI Taxonomy" id="203437"/>
    <lineage>
        <taxon>Bacteria</taxon>
        <taxon>Pseudomonadati</taxon>
        <taxon>Gemmatimonadota</taxon>
        <taxon>environmental samples</taxon>
    </lineage>
</organism>
<evidence type="ECO:0000313" key="4">
    <source>
        <dbReference type="EMBL" id="CAA9295477.1"/>
    </source>
</evidence>
<evidence type="ECO:0000256" key="1">
    <source>
        <dbReference type="SAM" id="Coils"/>
    </source>
</evidence>
<gene>
    <name evidence="4" type="ORF">AVDCRST_MAG89-100</name>
</gene>
<dbReference type="AlphaFoldDB" id="A0A6J4K4K8"/>
<keyword evidence="1" id="KW-0175">Coiled coil</keyword>
<feature type="domain" description="DUF4037" evidence="3">
    <location>
        <begin position="132"/>
        <end position="224"/>
    </location>
</feature>
<dbReference type="EMBL" id="CADCTV010000026">
    <property type="protein sequence ID" value="CAA9295477.1"/>
    <property type="molecule type" value="Genomic_DNA"/>
</dbReference>
<evidence type="ECO:0008006" key="5">
    <source>
        <dbReference type="Google" id="ProtNLM"/>
    </source>
</evidence>
<sequence length="281" mass="31132">MIGPDEIVAGLLPMLRTWVAGDYGIAIGGSYARGRGDSLSDIDIYLFANDVLPAARRDERVVAELGAEARPESWGADEPFVQGGTDFWPAGQRVECWLRSTREVDRTLRACLGGEVRREYVVWTVMGFLSYTALADVHSMKVVDDPHGILARWKAAVATYPAALRQSILGRFMPEAAFWPENFHYRTAVQRADVIYTSAIVQQVLQALIQVVFALNHAYFPGEKRLAHAMETLPVQPSGFAQRVQELLTQASVDVEGLEKQRRELAALVAEMRALVSPESS</sequence>
<dbReference type="InterPro" id="IPR025117">
    <property type="entry name" value="DUF4037"/>
</dbReference>
<dbReference type="SUPFAM" id="SSF81301">
    <property type="entry name" value="Nucleotidyltransferase"/>
    <property type="match status" value="1"/>
</dbReference>
<reference evidence="4" key="1">
    <citation type="submission" date="2020-02" db="EMBL/GenBank/DDBJ databases">
        <authorList>
            <person name="Meier V. D."/>
        </authorList>
    </citation>
    <scope>NUCLEOTIDE SEQUENCE</scope>
    <source>
        <strain evidence="4">AVDCRST_MAG89</strain>
    </source>
</reference>
<dbReference type="Pfam" id="PF01909">
    <property type="entry name" value="NTP_transf_2"/>
    <property type="match status" value="1"/>
</dbReference>